<reference evidence="2" key="2">
    <citation type="submission" date="2020-09" db="EMBL/GenBank/DDBJ databases">
        <authorList>
            <person name="Sun Q."/>
            <person name="Zhou Y."/>
        </authorList>
    </citation>
    <scope>NUCLEOTIDE SEQUENCE</scope>
    <source>
        <strain evidence="2">CGMCC 1.15880</strain>
    </source>
</reference>
<dbReference type="Pfam" id="PF19670">
    <property type="entry name" value="DUF6173"/>
    <property type="match status" value="1"/>
</dbReference>
<keyword evidence="3" id="KW-1185">Reference proteome</keyword>
<dbReference type="Proteomes" id="UP000628017">
    <property type="component" value="Unassembled WGS sequence"/>
</dbReference>
<comment type="caution">
    <text evidence="2">The sequence shown here is derived from an EMBL/GenBank/DDBJ whole genome shotgun (WGS) entry which is preliminary data.</text>
</comment>
<gene>
    <name evidence="2" type="ORF">GCM10011498_13810</name>
</gene>
<dbReference type="RefSeq" id="WP_188672528.1">
    <property type="nucleotide sequence ID" value="NZ_BMKA01000002.1"/>
</dbReference>
<dbReference type="EMBL" id="BMKA01000002">
    <property type="protein sequence ID" value="GGA14794.1"/>
    <property type="molecule type" value="Genomic_DNA"/>
</dbReference>
<proteinExistence type="predicted"/>
<accession>A0A916VPP6</accession>
<dbReference type="AlphaFoldDB" id="A0A916VPP6"/>
<evidence type="ECO:0000313" key="3">
    <source>
        <dbReference type="Proteomes" id="UP000628017"/>
    </source>
</evidence>
<dbReference type="InterPro" id="IPR046171">
    <property type="entry name" value="DUF6173"/>
</dbReference>
<organism evidence="2 3">
    <name type="scientific">Neptunicoccus cionae</name>
    <dbReference type="NCBI Taxonomy" id="2035344"/>
    <lineage>
        <taxon>Bacteria</taxon>
        <taxon>Pseudomonadati</taxon>
        <taxon>Pseudomonadota</taxon>
        <taxon>Alphaproteobacteria</taxon>
        <taxon>Rhodobacterales</taxon>
        <taxon>Paracoccaceae</taxon>
        <taxon>Neptunicoccus</taxon>
    </lineage>
</organism>
<feature type="region of interest" description="Disordered" evidence="1">
    <location>
        <begin position="28"/>
        <end position="50"/>
    </location>
</feature>
<evidence type="ECO:0000313" key="2">
    <source>
        <dbReference type="EMBL" id="GGA14794.1"/>
    </source>
</evidence>
<evidence type="ECO:0000256" key="1">
    <source>
        <dbReference type="SAM" id="MobiDB-lite"/>
    </source>
</evidence>
<name>A0A916VPP6_9RHOB</name>
<reference evidence="2" key="1">
    <citation type="journal article" date="2014" name="Int. J. Syst. Evol. Microbiol.">
        <title>Complete genome sequence of Corynebacterium casei LMG S-19264T (=DSM 44701T), isolated from a smear-ripened cheese.</title>
        <authorList>
            <consortium name="US DOE Joint Genome Institute (JGI-PGF)"/>
            <person name="Walter F."/>
            <person name="Albersmeier A."/>
            <person name="Kalinowski J."/>
            <person name="Ruckert C."/>
        </authorList>
    </citation>
    <scope>NUCLEOTIDE SEQUENCE</scope>
    <source>
        <strain evidence="2">CGMCC 1.15880</strain>
    </source>
</reference>
<protein>
    <submittedName>
        <fullName evidence="2">Uncharacterized protein</fullName>
    </submittedName>
</protein>
<sequence>MDNKIKTTAEALESHALCELYSAQVDRDGETKTENQVVDSGDAGRKAGPKSEAEWAYERIVMYIQKFEETLDSDQEVGMGFVGGDVGTLRIQGMGFFAPDLITFYGAAPNGSKTQLVQHVSQLNVMLVAAPKEDEKAEPQRIGFRLAAKLHQKWDEPVL</sequence>